<sequence length="683" mass="75328">MMFRDQVGILTDWFKAWNECEQTVALLSLLKRVSRTQARFLHICLEHWLADCTEIHVLEAEANNAAIVSQWQQEPKEKAVSLLLSHLPLLQPRNSEAKCEYMKLLQKVLSHTIESSLFVEESRQLLSYALIHPATTLDDRTSLAMWLNHLEEHLSARPPPPPPSQQGGHHYQHLRQGSDEWACPPEVQEAAHAWHEQQAPPSSSCSSPAGQNGHLPFHGPGGLPSPINCGNAGMSVQMQPSPLKRSMSLIPACGSEWLSPSDELQQQGSRQAPAGPDHAPLSPQSSVASSGSEQTEEQGSARNTFQEDGSGMKDVPMWLKSLRLHKYASLFSQITYDEMMTLSEHHLESQNVTKGARHKIALSIQKLRERQSVLKSLEKDILEGGNVRNALQELQQIIITPIKEYAPASIHREAEPGATLLDKALKGAEEKEGPAESFQSNSPSTCDSESSIAPIGDGDIAGQFTRVMGKVCTQLLVSRPDEENISCYLQLIEKCLAHEAFTETQKKRLASWKQQMLKLLRLFPRKAMLDMPMYRQKGWAYGSNSLPTAGSVSGALGRRGQRQFQMPPRGMPPGRIGLMSPGGMGSASPRHTLTNPALPGQGRQNLWFANPGGSNSMPSQSRSSVQRTHSLPVHTSPQTMLLFQQQECQVPGTDLEINPTLESLCLSMTEHALGDGMDRTSTI</sequence>
<dbReference type="Gene3D" id="1.25.40.170">
    <property type="entry name" value="Smaug, PHAT domain"/>
    <property type="match status" value="1"/>
</dbReference>
<dbReference type="SMART" id="SM00454">
    <property type="entry name" value="SAM"/>
    <property type="match status" value="1"/>
</dbReference>
<dbReference type="Pfam" id="PF00536">
    <property type="entry name" value="SAM_1"/>
    <property type="match status" value="1"/>
</dbReference>
<dbReference type="GO" id="GO:0000932">
    <property type="term" value="C:P-body"/>
    <property type="evidence" value="ECO:0007669"/>
    <property type="project" value="TreeGrafter"/>
</dbReference>
<dbReference type="OrthoDB" id="2155283at2759"/>
<dbReference type="PANTHER" id="PTHR12515:SF9">
    <property type="entry name" value="PROTEIN SMAUG HOMOLOG 2"/>
    <property type="match status" value="1"/>
</dbReference>
<feature type="compositionally biased region" description="Low complexity" evidence="5">
    <location>
        <begin position="190"/>
        <end position="218"/>
    </location>
</feature>
<dbReference type="GeneID" id="105911041"/>
<dbReference type="GO" id="GO:0000289">
    <property type="term" value="P:nuclear-transcribed mRNA poly(A) tail shortening"/>
    <property type="evidence" value="ECO:0007669"/>
    <property type="project" value="TreeGrafter"/>
</dbReference>
<dbReference type="InterPro" id="IPR037634">
    <property type="entry name" value="Smaug_SAM"/>
</dbReference>
<feature type="compositionally biased region" description="Polar residues" evidence="5">
    <location>
        <begin position="612"/>
        <end position="628"/>
    </location>
</feature>
<name>A0A6P3WD71_CLUHA</name>
<feature type="region of interest" description="Disordered" evidence="5">
    <location>
        <begin position="430"/>
        <end position="450"/>
    </location>
</feature>
<gene>
    <name evidence="8" type="primary">LOC105911041</name>
</gene>
<proteinExistence type="inferred from homology"/>
<dbReference type="Proteomes" id="UP000515152">
    <property type="component" value="Chromosome 9"/>
</dbReference>
<feature type="domain" description="SAM" evidence="6">
    <location>
        <begin position="307"/>
        <end position="370"/>
    </location>
</feature>
<dbReference type="PANTHER" id="PTHR12515">
    <property type="entry name" value="STERILE ALPHA MOTIF DOMAIN CONTAINING PROTEIN 4-RELATED"/>
    <property type="match status" value="1"/>
</dbReference>
<dbReference type="InterPro" id="IPR001660">
    <property type="entry name" value="SAM"/>
</dbReference>
<dbReference type="InterPro" id="IPR037093">
    <property type="entry name" value="PHAT_dom_sf"/>
</dbReference>
<dbReference type="InterPro" id="IPR050897">
    <property type="entry name" value="SMAUG/VTS1_RNA-bind"/>
</dbReference>
<accession>A0A6P3WD71</accession>
<evidence type="ECO:0000313" key="8">
    <source>
        <dbReference type="RefSeq" id="XP_012695270.1"/>
    </source>
</evidence>
<evidence type="ECO:0000256" key="5">
    <source>
        <dbReference type="SAM" id="MobiDB-lite"/>
    </source>
</evidence>
<feature type="region of interest" description="Disordered" evidence="5">
    <location>
        <begin position="254"/>
        <end position="311"/>
    </location>
</feature>
<evidence type="ECO:0000256" key="4">
    <source>
        <dbReference type="ARBA" id="ARBA00022491"/>
    </source>
</evidence>
<dbReference type="Pfam" id="PF26034">
    <property type="entry name" value="PHAT_SMAUG"/>
    <property type="match status" value="1"/>
</dbReference>
<evidence type="ECO:0000256" key="1">
    <source>
        <dbReference type="ARBA" id="ARBA00004496"/>
    </source>
</evidence>
<feature type="region of interest" description="Disordered" evidence="5">
    <location>
        <begin position="154"/>
        <end position="175"/>
    </location>
</feature>
<feature type="region of interest" description="Disordered" evidence="5">
    <location>
        <begin position="190"/>
        <end position="222"/>
    </location>
</feature>
<reference evidence="8" key="1">
    <citation type="submission" date="2025-08" db="UniProtKB">
        <authorList>
            <consortium name="RefSeq"/>
        </authorList>
    </citation>
    <scope>IDENTIFICATION</scope>
</reference>
<comment type="similarity">
    <text evidence="2">Belongs to the SMAUG family.</text>
</comment>
<comment type="subcellular location">
    <subcellularLocation>
        <location evidence="1">Cytoplasm</location>
    </subcellularLocation>
</comment>
<dbReference type="InterPro" id="IPR058599">
    <property type="entry name" value="PHAT_Smg/ZCCHC2-like"/>
</dbReference>
<keyword evidence="4" id="KW-0678">Repressor</keyword>
<dbReference type="InterPro" id="IPR013761">
    <property type="entry name" value="SAM/pointed_sf"/>
</dbReference>
<evidence type="ECO:0000259" key="6">
    <source>
        <dbReference type="SMART" id="SM00454"/>
    </source>
</evidence>
<dbReference type="AlphaFoldDB" id="A0A6P3WD71"/>
<keyword evidence="7" id="KW-1185">Reference proteome</keyword>
<evidence type="ECO:0000256" key="3">
    <source>
        <dbReference type="ARBA" id="ARBA00022490"/>
    </source>
</evidence>
<dbReference type="RefSeq" id="XP_012695270.1">
    <property type="nucleotide sequence ID" value="XM_012839816.3"/>
</dbReference>
<evidence type="ECO:0000256" key="2">
    <source>
        <dbReference type="ARBA" id="ARBA00008232"/>
    </source>
</evidence>
<protein>
    <submittedName>
        <fullName evidence="8">Protein Smaug homolog 2</fullName>
    </submittedName>
</protein>
<feature type="region of interest" description="Disordered" evidence="5">
    <location>
        <begin position="608"/>
        <end position="628"/>
    </location>
</feature>
<feature type="compositionally biased region" description="Low complexity" evidence="5">
    <location>
        <begin position="289"/>
        <end position="300"/>
    </location>
</feature>
<dbReference type="KEGG" id="char:105911041"/>
<feature type="compositionally biased region" description="Polar residues" evidence="5">
    <location>
        <begin position="437"/>
        <end position="450"/>
    </location>
</feature>
<dbReference type="Gene3D" id="1.10.150.50">
    <property type="entry name" value="Transcription Factor, Ets-1"/>
    <property type="match status" value="1"/>
</dbReference>
<dbReference type="GO" id="GO:0030371">
    <property type="term" value="F:translation repressor activity"/>
    <property type="evidence" value="ECO:0007669"/>
    <property type="project" value="InterPro"/>
</dbReference>
<dbReference type="FunFam" id="1.10.150.50:FF:000013">
    <property type="entry name" value="Protein Smaug homolog 1 isoform 2"/>
    <property type="match status" value="1"/>
</dbReference>
<organism evidence="7 8">
    <name type="scientific">Clupea harengus</name>
    <name type="common">Atlantic herring</name>
    <dbReference type="NCBI Taxonomy" id="7950"/>
    <lineage>
        <taxon>Eukaryota</taxon>
        <taxon>Metazoa</taxon>
        <taxon>Chordata</taxon>
        <taxon>Craniata</taxon>
        <taxon>Vertebrata</taxon>
        <taxon>Euteleostomi</taxon>
        <taxon>Actinopterygii</taxon>
        <taxon>Neopterygii</taxon>
        <taxon>Teleostei</taxon>
        <taxon>Clupei</taxon>
        <taxon>Clupeiformes</taxon>
        <taxon>Clupeoidei</taxon>
        <taxon>Clupeidae</taxon>
        <taxon>Clupea</taxon>
    </lineage>
</organism>
<dbReference type="CDD" id="cd09557">
    <property type="entry name" value="SAM_Smaug"/>
    <property type="match status" value="1"/>
</dbReference>
<dbReference type="SUPFAM" id="SSF47769">
    <property type="entry name" value="SAM/Pointed domain"/>
    <property type="match status" value="1"/>
</dbReference>
<dbReference type="GO" id="GO:0003729">
    <property type="term" value="F:mRNA binding"/>
    <property type="evidence" value="ECO:0007669"/>
    <property type="project" value="TreeGrafter"/>
</dbReference>
<evidence type="ECO:0000313" key="7">
    <source>
        <dbReference type="Proteomes" id="UP000515152"/>
    </source>
</evidence>
<keyword evidence="3" id="KW-0963">Cytoplasm</keyword>